<name>A0A4P7A4V4_9BACL</name>
<gene>
    <name evidence="1" type="ORF">E2636_18700</name>
</gene>
<dbReference type="EMBL" id="CP038016">
    <property type="protein sequence ID" value="QBP43186.1"/>
    <property type="molecule type" value="Genomic_DNA"/>
</dbReference>
<protein>
    <recommendedName>
        <fullName evidence="3">DUF1801 domain-containing protein</fullName>
    </recommendedName>
</protein>
<accession>A0A4P7A4V4</accession>
<evidence type="ECO:0000313" key="1">
    <source>
        <dbReference type="EMBL" id="QBP43186.1"/>
    </source>
</evidence>
<dbReference type="RefSeq" id="WP_134211895.1">
    <property type="nucleotide sequence ID" value="NZ_CP038016.1"/>
</dbReference>
<keyword evidence="1" id="KW-0614">Plasmid</keyword>
<proteinExistence type="predicted"/>
<keyword evidence="2" id="KW-1185">Reference proteome</keyword>
<sequence length="131" mass="15436">MLYNIRWNSSETKKIYQATKNSEILMEYLEERLIQDEIAKLISEHPSPNKGYGVLNYYFSSKPKKRLLSAAPRRNHDHIHVVIFNSILNRELLQKKGFDLGKDVNVPDIKIHKKDEIDQLIELIKINLYKS</sequence>
<dbReference type="Proteomes" id="UP000294292">
    <property type="component" value="Plasmid unnamed"/>
</dbReference>
<dbReference type="KEGG" id="panc:E2636_18700"/>
<reference evidence="1 2" key="1">
    <citation type="submission" date="2019-03" db="EMBL/GenBank/DDBJ databases">
        <title>Complete genome sequence of Paenisporosarcina antarctica CGMCC 1.6503T.</title>
        <authorList>
            <person name="Rong J.-C."/>
            <person name="Chi N.-Y."/>
            <person name="Zhang Q.-F."/>
        </authorList>
    </citation>
    <scope>NUCLEOTIDE SEQUENCE [LARGE SCALE GENOMIC DNA]</scope>
    <source>
        <strain evidence="1 2">CGMCC 1.6503</strain>
        <plasmid evidence="1 2">unnamed</plasmid>
    </source>
</reference>
<dbReference type="AlphaFoldDB" id="A0A4P7A4V4"/>
<evidence type="ECO:0008006" key="3">
    <source>
        <dbReference type="Google" id="ProtNLM"/>
    </source>
</evidence>
<dbReference type="OrthoDB" id="2883827at2"/>
<evidence type="ECO:0000313" key="2">
    <source>
        <dbReference type="Proteomes" id="UP000294292"/>
    </source>
</evidence>
<geneLocation type="plasmid" evidence="1">
    <name>unnamed</name>
</geneLocation>
<organism evidence="1 2">
    <name type="scientific">Paenisporosarcina antarctica</name>
    <dbReference type="NCBI Taxonomy" id="417367"/>
    <lineage>
        <taxon>Bacteria</taxon>
        <taxon>Bacillati</taxon>
        <taxon>Bacillota</taxon>
        <taxon>Bacilli</taxon>
        <taxon>Bacillales</taxon>
        <taxon>Caryophanaceae</taxon>
        <taxon>Paenisporosarcina</taxon>
    </lineage>
</organism>
<dbReference type="GeneID" id="39472602"/>